<dbReference type="AlphaFoldDB" id="A0A2P2Q5G6"/>
<name>A0A2P2Q5G6_RHIMU</name>
<dbReference type="PANTHER" id="PTHR11439">
    <property type="entry name" value="GAG-POL-RELATED RETROTRANSPOSON"/>
    <property type="match status" value="1"/>
</dbReference>
<proteinExistence type="predicted"/>
<accession>A0A2P2Q5G6</accession>
<dbReference type="EMBL" id="GGEC01081748">
    <property type="protein sequence ID" value="MBX62232.1"/>
    <property type="molecule type" value="Transcribed_RNA"/>
</dbReference>
<protein>
    <recommendedName>
        <fullName evidence="2">Retrovirus-related Pol polyprotein from transposon TNT 1-94</fullName>
    </recommendedName>
</protein>
<sequence length="66" mass="7543">MHEPSQIHLKAAKRVLRYVKGTTYGIMFNRIEKLEMVGYTNSNWGGTQDEMKSTSRVCVHLGIKCV</sequence>
<dbReference type="PANTHER" id="PTHR11439:SF503">
    <property type="entry name" value="CYSTEINE-RICH RLK (RECEPTOR-LIKE PROTEIN KINASE) 8"/>
    <property type="match status" value="1"/>
</dbReference>
<evidence type="ECO:0000313" key="1">
    <source>
        <dbReference type="EMBL" id="MBX62232.1"/>
    </source>
</evidence>
<evidence type="ECO:0008006" key="2">
    <source>
        <dbReference type="Google" id="ProtNLM"/>
    </source>
</evidence>
<reference evidence="1" key="1">
    <citation type="submission" date="2018-02" db="EMBL/GenBank/DDBJ databases">
        <title>Rhizophora mucronata_Transcriptome.</title>
        <authorList>
            <person name="Meera S.P."/>
            <person name="Sreeshan A."/>
            <person name="Augustine A."/>
        </authorList>
    </citation>
    <scope>NUCLEOTIDE SEQUENCE</scope>
    <source>
        <tissue evidence="1">Leaf</tissue>
    </source>
</reference>
<organism evidence="1">
    <name type="scientific">Rhizophora mucronata</name>
    <name type="common">Asiatic mangrove</name>
    <dbReference type="NCBI Taxonomy" id="61149"/>
    <lineage>
        <taxon>Eukaryota</taxon>
        <taxon>Viridiplantae</taxon>
        <taxon>Streptophyta</taxon>
        <taxon>Embryophyta</taxon>
        <taxon>Tracheophyta</taxon>
        <taxon>Spermatophyta</taxon>
        <taxon>Magnoliopsida</taxon>
        <taxon>eudicotyledons</taxon>
        <taxon>Gunneridae</taxon>
        <taxon>Pentapetalae</taxon>
        <taxon>rosids</taxon>
        <taxon>fabids</taxon>
        <taxon>Malpighiales</taxon>
        <taxon>Rhizophoraceae</taxon>
        <taxon>Rhizophora</taxon>
    </lineage>
</organism>